<reference evidence="2 3" key="1">
    <citation type="journal article" date="2016" name="Nat. Commun.">
        <title>Thousands of microbial genomes shed light on interconnected biogeochemical processes in an aquifer system.</title>
        <authorList>
            <person name="Anantharaman K."/>
            <person name="Brown C.T."/>
            <person name="Hug L.A."/>
            <person name="Sharon I."/>
            <person name="Castelle C.J."/>
            <person name="Probst A.J."/>
            <person name="Thomas B.C."/>
            <person name="Singh A."/>
            <person name="Wilkins M.J."/>
            <person name="Karaoz U."/>
            <person name="Brodie E.L."/>
            <person name="Williams K.H."/>
            <person name="Hubbard S.S."/>
            <person name="Banfield J.F."/>
        </authorList>
    </citation>
    <scope>NUCLEOTIDE SEQUENCE [LARGE SCALE GENOMIC DNA]</scope>
</reference>
<keyword evidence="1" id="KW-1133">Transmembrane helix</keyword>
<feature type="transmembrane region" description="Helical" evidence="1">
    <location>
        <begin position="7"/>
        <end position="26"/>
    </location>
</feature>
<evidence type="ECO:0000256" key="1">
    <source>
        <dbReference type="SAM" id="Phobius"/>
    </source>
</evidence>
<gene>
    <name evidence="2" type="ORF">A2664_03615</name>
</gene>
<dbReference type="Pfam" id="PF04070">
    <property type="entry name" value="DUF378"/>
    <property type="match status" value="1"/>
</dbReference>
<name>A0A1G2M1C0_9BACT</name>
<dbReference type="STRING" id="1802301.A2664_03615"/>
<keyword evidence="1" id="KW-0472">Membrane</keyword>
<dbReference type="EMBL" id="MHRF01000013">
    <property type="protein sequence ID" value="OHA17678.1"/>
    <property type="molecule type" value="Genomic_DNA"/>
</dbReference>
<comment type="caution">
    <text evidence="2">The sequence shown here is derived from an EMBL/GenBank/DDBJ whole genome shotgun (WGS) entry which is preliminary data.</text>
</comment>
<dbReference type="PANTHER" id="PTHR37304:SF1">
    <property type="entry name" value="MEMBRANE PROTEIN"/>
    <property type="match status" value="1"/>
</dbReference>
<protein>
    <recommendedName>
        <fullName evidence="4">DUF378 domain-containing protein</fullName>
    </recommendedName>
</protein>
<accession>A0A1G2M1C0</accession>
<dbReference type="PANTHER" id="PTHR37304">
    <property type="entry name" value="MEMBRANE PROTEIN-RELATED"/>
    <property type="match status" value="1"/>
</dbReference>
<evidence type="ECO:0000313" key="2">
    <source>
        <dbReference type="EMBL" id="OHA17678.1"/>
    </source>
</evidence>
<keyword evidence="1" id="KW-0812">Transmembrane</keyword>
<proteinExistence type="predicted"/>
<dbReference type="InterPro" id="IPR007211">
    <property type="entry name" value="DUF378"/>
</dbReference>
<dbReference type="Proteomes" id="UP000178873">
    <property type="component" value="Unassembled WGS sequence"/>
</dbReference>
<organism evidence="2 3">
    <name type="scientific">Candidatus Taylorbacteria bacterium RIFCSPHIGHO2_01_FULL_46_22b</name>
    <dbReference type="NCBI Taxonomy" id="1802301"/>
    <lineage>
        <taxon>Bacteria</taxon>
        <taxon>Candidatus Tayloriibacteriota</taxon>
    </lineage>
</organism>
<evidence type="ECO:0008006" key="4">
    <source>
        <dbReference type="Google" id="ProtNLM"/>
    </source>
</evidence>
<dbReference type="AlphaFoldDB" id="A0A1G2M1C0"/>
<evidence type="ECO:0000313" key="3">
    <source>
        <dbReference type="Proteomes" id="UP000178873"/>
    </source>
</evidence>
<sequence length="79" mass="8356">MKLHTIAFILLIVGGLNWLLVGLFQWDIGSILGGMSSMLSRLVYILVGASAIYEIATHKSRCKNCEKGASSAPAGGSSM</sequence>
<feature type="transmembrane region" description="Helical" evidence="1">
    <location>
        <begin position="38"/>
        <end position="56"/>
    </location>
</feature>